<dbReference type="HOGENOM" id="CLU_087560_0_0_6"/>
<dbReference type="PANTHER" id="PTHR35869:SF1">
    <property type="entry name" value="OUTER-MEMBRANE LIPOPROTEIN CARRIER PROTEIN"/>
    <property type="match status" value="1"/>
</dbReference>
<evidence type="ECO:0000256" key="6">
    <source>
        <dbReference type="ARBA" id="ARBA00022729"/>
    </source>
</evidence>
<evidence type="ECO:0000256" key="7">
    <source>
        <dbReference type="ARBA" id="ARBA00022764"/>
    </source>
</evidence>
<evidence type="ECO:0000256" key="3">
    <source>
        <dbReference type="ARBA" id="ARBA00011245"/>
    </source>
</evidence>
<dbReference type="AlphaFoldDB" id="A0A0F6TQH2"/>
<dbReference type="OrthoDB" id="9787361at2"/>
<keyword evidence="11" id="KW-0449">Lipoprotein</keyword>
<name>A0A0F6TQH2_9GAMM</name>
<dbReference type="PANTHER" id="PTHR35869">
    <property type="entry name" value="OUTER-MEMBRANE LIPOPROTEIN CARRIER PROTEIN"/>
    <property type="match status" value="1"/>
</dbReference>
<dbReference type="Pfam" id="PF03548">
    <property type="entry name" value="LolA"/>
    <property type="match status" value="1"/>
</dbReference>
<evidence type="ECO:0000313" key="11">
    <source>
        <dbReference type="EMBL" id="AKE52154.1"/>
    </source>
</evidence>
<evidence type="ECO:0000256" key="5">
    <source>
        <dbReference type="ARBA" id="ARBA00022448"/>
    </source>
</evidence>
<dbReference type="CDD" id="cd16325">
    <property type="entry name" value="LolA"/>
    <property type="match status" value="1"/>
</dbReference>
<comment type="similarity">
    <text evidence="2 10">Belongs to the LolA family.</text>
</comment>
<comment type="function">
    <text evidence="10">Participates in the translocation of lipoproteins from the inner membrane to the outer membrane. Only forms a complex with a lipoprotein if the residue after the N-terminal Cys is not an aspartate (The Asp acts as a targeting signal to indicate that the lipoprotein should stay in the inner membrane).</text>
</comment>
<dbReference type="SUPFAM" id="SSF89392">
    <property type="entry name" value="Prokaryotic lipoproteins and lipoprotein localization factors"/>
    <property type="match status" value="1"/>
</dbReference>
<keyword evidence="5 10" id="KW-0813">Transport</keyword>
<protein>
    <recommendedName>
        <fullName evidence="4 10">Outer-membrane lipoprotein carrier protein</fullName>
    </recommendedName>
</protein>
<evidence type="ECO:0000256" key="2">
    <source>
        <dbReference type="ARBA" id="ARBA00007615"/>
    </source>
</evidence>
<dbReference type="GO" id="GO:0042953">
    <property type="term" value="P:lipoprotein transport"/>
    <property type="evidence" value="ECO:0007669"/>
    <property type="project" value="InterPro"/>
</dbReference>
<feature type="chain" id="PRO_5008987907" description="Outer-membrane lipoprotein carrier protein" evidence="10">
    <location>
        <begin position="28"/>
        <end position="225"/>
    </location>
</feature>
<comment type="subcellular location">
    <subcellularLocation>
        <location evidence="1 10">Periplasm</location>
    </subcellularLocation>
</comment>
<dbReference type="KEGG" id="kge:TQ33_1194"/>
<dbReference type="InterPro" id="IPR018323">
    <property type="entry name" value="OM_lipoprot_carrier_LolA_Pbac"/>
</dbReference>
<dbReference type="EMBL" id="CP010975">
    <property type="protein sequence ID" value="AKE52154.1"/>
    <property type="molecule type" value="Genomic_DNA"/>
</dbReference>
<evidence type="ECO:0000256" key="9">
    <source>
        <dbReference type="ARBA" id="ARBA00023186"/>
    </source>
</evidence>
<evidence type="ECO:0000256" key="8">
    <source>
        <dbReference type="ARBA" id="ARBA00022927"/>
    </source>
</evidence>
<dbReference type="NCBIfam" id="TIGR00547">
    <property type="entry name" value="lolA"/>
    <property type="match status" value="1"/>
</dbReference>
<dbReference type="GO" id="GO:0044874">
    <property type="term" value="P:lipoprotein localization to outer membrane"/>
    <property type="evidence" value="ECO:0007669"/>
    <property type="project" value="UniProtKB-UniRule"/>
</dbReference>
<dbReference type="Gene3D" id="2.50.20.10">
    <property type="entry name" value="Lipoprotein localisation LolA/LolB/LppX"/>
    <property type="match status" value="1"/>
</dbReference>
<evidence type="ECO:0000256" key="10">
    <source>
        <dbReference type="HAMAP-Rule" id="MF_00240"/>
    </source>
</evidence>
<gene>
    <name evidence="10" type="primary">lolA</name>
    <name evidence="11" type="ORF">TQ33_1194</name>
</gene>
<evidence type="ECO:0000313" key="12">
    <source>
        <dbReference type="Proteomes" id="UP000034071"/>
    </source>
</evidence>
<evidence type="ECO:0000256" key="4">
    <source>
        <dbReference type="ARBA" id="ARBA00014035"/>
    </source>
</evidence>
<keyword evidence="9 10" id="KW-0143">Chaperone</keyword>
<keyword evidence="6 10" id="KW-0732">Signal</keyword>
<dbReference type="STRING" id="914150.TQ33_1194"/>
<dbReference type="InterPro" id="IPR004564">
    <property type="entry name" value="OM_lipoprot_carrier_LolA-like"/>
</dbReference>
<feature type="signal peptide" evidence="10">
    <location>
        <begin position="1"/>
        <end position="27"/>
    </location>
</feature>
<proteinExistence type="inferred from homology"/>
<dbReference type="GO" id="GO:0042597">
    <property type="term" value="C:periplasmic space"/>
    <property type="evidence" value="ECO:0007669"/>
    <property type="project" value="UniProtKB-SubCell"/>
</dbReference>
<keyword evidence="8 10" id="KW-0653">Protein transport</keyword>
<dbReference type="InterPro" id="IPR029046">
    <property type="entry name" value="LolA/LolB/LppX"/>
</dbReference>
<comment type="subunit">
    <text evidence="3 10">Monomer.</text>
</comment>
<reference evidence="11 12" key="1">
    <citation type="submission" date="2015-02" db="EMBL/GenBank/DDBJ databases">
        <title>Complete genome sequence of Kangiella geojedonensis strain YCS-5T.</title>
        <authorList>
            <person name="Kim K.M."/>
        </authorList>
    </citation>
    <scope>NUCLEOTIDE SEQUENCE [LARGE SCALE GENOMIC DNA]</scope>
    <source>
        <strain evidence="11 12">YCS-5</strain>
    </source>
</reference>
<keyword evidence="12" id="KW-1185">Reference proteome</keyword>
<accession>A0A0F6TQH2</accession>
<keyword evidence="7 10" id="KW-0574">Periplasm</keyword>
<dbReference type="HAMAP" id="MF_00240">
    <property type="entry name" value="LolA"/>
    <property type="match status" value="1"/>
</dbReference>
<sequence length="225" mass="25373" precursor="true">MKTLFEQAVRILTLGISLLVASLNVQADAAHKLQEKLKNISSYKASFSQEIRDEFNTVLDSSSGYFELQRPKQFRWIVVDPYEQEIVADGENLWQFDRDIEQINVSELTASLETTPAAILTKDQVDIVDNYNVAEIATSRDDTTLFQLSSKAEDSLFERLLMEFEGEQLIALQVSDNLGQTTSIEFSEINLDPGFASDHFAFSPPEDIDVIDNRNKVADNAKDEP</sequence>
<organism evidence="11 12">
    <name type="scientific">Kangiella geojedonensis</name>
    <dbReference type="NCBI Taxonomy" id="914150"/>
    <lineage>
        <taxon>Bacteria</taxon>
        <taxon>Pseudomonadati</taxon>
        <taxon>Pseudomonadota</taxon>
        <taxon>Gammaproteobacteria</taxon>
        <taxon>Kangiellales</taxon>
        <taxon>Kangiellaceae</taxon>
        <taxon>Kangiella</taxon>
    </lineage>
</organism>
<dbReference type="RefSeq" id="WP_046561254.1">
    <property type="nucleotide sequence ID" value="NZ_CP010975.1"/>
</dbReference>
<dbReference type="Proteomes" id="UP000034071">
    <property type="component" value="Chromosome"/>
</dbReference>
<evidence type="ECO:0000256" key="1">
    <source>
        <dbReference type="ARBA" id="ARBA00004418"/>
    </source>
</evidence>